<dbReference type="AlphaFoldDB" id="A0A0G4KGS6"/>
<sequence>MNSRAGDNVSVIKGLLFAYAATPPALPPYANIRPLTRLLGLVRDLASRPFANASRLASARHLCTCAPGLQRRNRLVLFRPPPLPISSHLRIFATGPPSSDFIQAVPPTTPALACKTVETSLREACNRRRDNHIHQELH</sequence>
<evidence type="ECO:0000313" key="1">
    <source>
        <dbReference type="EMBL" id="CRJ92001.1"/>
    </source>
</evidence>
<proteinExistence type="predicted"/>
<dbReference type="EMBL" id="CVQI01000192">
    <property type="protein sequence ID" value="CRJ92001.1"/>
    <property type="molecule type" value="Genomic_DNA"/>
</dbReference>
<evidence type="ECO:0000313" key="2">
    <source>
        <dbReference type="Proteomes" id="UP000045706"/>
    </source>
</evidence>
<protein>
    <submittedName>
        <fullName evidence="1">Uncharacterized protein</fullName>
    </submittedName>
</protein>
<gene>
    <name evidence="1" type="ORF">BN1723_017046</name>
</gene>
<name>A0A0G4KGS6_VERLO</name>
<accession>A0A0G4KGS6</accession>
<reference evidence="2" key="1">
    <citation type="submission" date="2015-05" db="EMBL/GenBank/DDBJ databases">
        <authorList>
            <person name="Fogelqvist Johan"/>
        </authorList>
    </citation>
    <scope>NUCLEOTIDE SEQUENCE [LARGE SCALE GENOMIC DNA]</scope>
</reference>
<organism evidence="1 2">
    <name type="scientific">Verticillium longisporum</name>
    <name type="common">Verticillium dahliae var. longisporum</name>
    <dbReference type="NCBI Taxonomy" id="100787"/>
    <lineage>
        <taxon>Eukaryota</taxon>
        <taxon>Fungi</taxon>
        <taxon>Dikarya</taxon>
        <taxon>Ascomycota</taxon>
        <taxon>Pezizomycotina</taxon>
        <taxon>Sordariomycetes</taxon>
        <taxon>Hypocreomycetidae</taxon>
        <taxon>Glomerellales</taxon>
        <taxon>Plectosphaerellaceae</taxon>
        <taxon>Verticillium</taxon>
    </lineage>
</organism>
<dbReference type="Proteomes" id="UP000045706">
    <property type="component" value="Unassembled WGS sequence"/>
</dbReference>